<dbReference type="Proteomes" id="UP000195440">
    <property type="component" value="Unassembled WGS sequence"/>
</dbReference>
<accession>A0A1Y3NVC0</accession>
<proteinExistence type="predicted"/>
<reference evidence="1 2" key="1">
    <citation type="journal article" date="2017" name="Syst. Appl. Microbiol.">
        <title>Pseudomonas caspiana sp. nov., a citrus pathogen in the Pseudomonas syringae phylogenetic group.</title>
        <authorList>
            <person name="Busquets A."/>
            <person name="Gomila M."/>
            <person name="Beiki F."/>
            <person name="Mulet M."/>
            <person name="Rahimian H."/>
            <person name="Garcia-Valdes E."/>
            <person name="Lalucat J."/>
        </authorList>
    </citation>
    <scope>NUCLEOTIDE SEQUENCE [LARGE SCALE GENOMIC DNA]</scope>
    <source>
        <strain evidence="1 2">FBF102</strain>
    </source>
</reference>
<name>A0A1Y3NVC0_9PSED</name>
<organism evidence="1 2">
    <name type="scientific">Pseudomonas caspiana</name>
    <dbReference type="NCBI Taxonomy" id="1451454"/>
    <lineage>
        <taxon>Bacteria</taxon>
        <taxon>Pseudomonadati</taxon>
        <taxon>Pseudomonadota</taxon>
        <taxon>Gammaproteobacteria</taxon>
        <taxon>Pseudomonadales</taxon>
        <taxon>Pseudomonadaceae</taxon>
        <taxon>Pseudomonas</taxon>
    </lineage>
</organism>
<dbReference type="EMBL" id="LOHF01000026">
    <property type="protein sequence ID" value="OUM71545.1"/>
    <property type="molecule type" value="Genomic_DNA"/>
</dbReference>
<dbReference type="AlphaFoldDB" id="A0A1Y3NVC0"/>
<comment type="caution">
    <text evidence="1">The sequence shown here is derived from an EMBL/GenBank/DDBJ whole genome shotgun (WGS) entry which is preliminary data.</text>
</comment>
<sequence length="105" mass="11243">MPSHLENPSKPLSIDPRYAVDLAVLGAVRVLNGEGATKLTFGQIYTRLIRAYARIPAIADCVVAVDVLVKEGLLVSERVLDEDPAFPYTQHIISGLTEIGAASLA</sequence>
<protein>
    <submittedName>
        <fullName evidence="1">Uncharacterized protein</fullName>
    </submittedName>
</protein>
<evidence type="ECO:0000313" key="1">
    <source>
        <dbReference type="EMBL" id="OUM71545.1"/>
    </source>
</evidence>
<gene>
    <name evidence="1" type="ORF">AUC60_23180</name>
</gene>
<keyword evidence="2" id="KW-1185">Reference proteome</keyword>
<evidence type="ECO:0000313" key="2">
    <source>
        <dbReference type="Proteomes" id="UP000195440"/>
    </source>
</evidence>
<dbReference type="OrthoDB" id="6892086at2"/>